<reference evidence="2" key="1">
    <citation type="journal article" date="2014" name="Int. J. Syst. Evol. Microbiol.">
        <title>Complete genome sequence of Corynebacterium casei LMG S-19264T (=DSM 44701T), isolated from a smear-ripened cheese.</title>
        <authorList>
            <consortium name="US DOE Joint Genome Institute (JGI-PGF)"/>
            <person name="Walter F."/>
            <person name="Albersmeier A."/>
            <person name="Kalinowski J."/>
            <person name="Ruckert C."/>
        </authorList>
    </citation>
    <scope>NUCLEOTIDE SEQUENCE</scope>
    <source>
        <strain evidence="2">KCTC 32182</strain>
    </source>
</reference>
<evidence type="ECO:0000313" key="3">
    <source>
        <dbReference type="Proteomes" id="UP000645257"/>
    </source>
</evidence>
<gene>
    <name evidence="2" type="ORF">GCM10011289_28460</name>
</gene>
<feature type="domain" description="Beta-ketoacyl synthase-like N-terminal" evidence="1">
    <location>
        <begin position="11"/>
        <end position="166"/>
    </location>
</feature>
<reference evidence="2" key="2">
    <citation type="submission" date="2020-09" db="EMBL/GenBank/DDBJ databases">
        <authorList>
            <person name="Sun Q."/>
            <person name="Kim S."/>
        </authorList>
    </citation>
    <scope>NUCLEOTIDE SEQUENCE</scope>
    <source>
        <strain evidence="2">KCTC 32182</strain>
    </source>
</reference>
<dbReference type="AlphaFoldDB" id="A0A918P6K4"/>
<accession>A0A918P6K4</accession>
<dbReference type="InterPro" id="IPR014030">
    <property type="entry name" value="Ketoacyl_synth_N"/>
</dbReference>
<proteinExistence type="predicted"/>
<dbReference type="Pfam" id="PF13723">
    <property type="entry name" value="Ketoacyl-synt_2"/>
    <property type="match status" value="1"/>
</dbReference>
<dbReference type="RefSeq" id="WP_189535476.1">
    <property type="nucleotide sequence ID" value="NZ_BMYX01000018.1"/>
</dbReference>
<keyword evidence="3" id="KW-1185">Reference proteome</keyword>
<comment type="caution">
    <text evidence="2">The sequence shown here is derived from an EMBL/GenBank/DDBJ whole genome shotgun (WGS) entry which is preliminary data.</text>
</comment>
<evidence type="ECO:0000313" key="2">
    <source>
        <dbReference type="EMBL" id="GGY23016.1"/>
    </source>
</evidence>
<protein>
    <recommendedName>
        <fullName evidence="1">Beta-ketoacyl synthase-like N-terminal domain-containing protein</fullName>
    </recommendedName>
</protein>
<sequence>MHAIRFILEDWAAWPPASLPEDSAAPPLPHVPPLQRRRISALGKAALHVAFELDRIPVDNAPLIFTSRHGDLSRSITLLDQLTQGSDLSPTQFGLSVHNAIGALFSILNGDKGHYTAISAGEETAEHALCEASALLDDGAPAVRLIVYDAPMPAPYDHYENKSAIRNRPAARIARAVFCRTDRPLPSLHRTTPMGMAKALLNGFIMTGA</sequence>
<evidence type="ECO:0000259" key="1">
    <source>
        <dbReference type="Pfam" id="PF13723"/>
    </source>
</evidence>
<dbReference type="Proteomes" id="UP000645257">
    <property type="component" value="Unassembled WGS sequence"/>
</dbReference>
<name>A0A918P6K4_9NEIS</name>
<organism evidence="2 3">
    <name type="scientific">Paludibacterium paludis</name>
    <dbReference type="NCBI Taxonomy" id="1225769"/>
    <lineage>
        <taxon>Bacteria</taxon>
        <taxon>Pseudomonadati</taxon>
        <taxon>Pseudomonadota</taxon>
        <taxon>Betaproteobacteria</taxon>
        <taxon>Neisseriales</taxon>
        <taxon>Chromobacteriaceae</taxon>
        <taxon>Paludibacterium</taxon>
    </lineage>
</organism>
<dbReference type="EMBL" id="BMYX01000018">
    <property type="protein sequence ID" value="GGY23016.1"/>
    <property type="molecule type" value="Genomic_DNA"/>
</dbReference>